<dbReference type="Pfam" id="PF01535">
    <property type="entry name" value="PPR"/>
    <property type="match status" value="4"/>
</dbReference>
<keyword evidence="5" id="KW-1185">Reference proteome</keyword>
<dbReference type="GO" id="GO:0009451">
    <property type="term" value="P:RNA modification"/>
    <property type="evidence" value="ECO:0007669"/>
    <property type="project" value="InterPro"/>
</dbReference>
<evidence type="ECO:0000313" key="5">
    <source>
        <dbReference type="Proteomes" id="UP000001514"/>
    </source>
</evidence>
<feature type="domain" description="DYW" evidence="3">
    <location>
        <begin position="620"/>
        <end position="689"/>
    </location>
</feature>
<dbReference type="Pfam" id="PF14432">
    <property type="entry name" value="DYW_deaminase"/>
    <property type="match status" value="1"/>
</dbReference>
<dbReference type="OrthoDB" id="185373at2759"/>
<dbReference type="FunFam" id="1.25.40.10:FF:000158">
    <property type="entry name" value="pentatricopeptide repeat-containing protein At2g33680"/>
    <property type="match status" value="1"/>
</dbReference>
<dbReference type="GO" id="GO:0008270">
    <property type="term" value="F:zinc ion binding"/>
    <property type="evidence" value="ECO:0007669"/>
    <property type="project" value="InterPro"/>
</dbReference>
<dbReference type="InParanoid" id="D8SRY0"/>
<dbReference type="Gramene" id="EFJ12932">
    <property type="protein sequence ID" value="EFJ12932"/>
    <property type="gene ID" value="SELMODRAFT_123298"/>
</dbReference>
<dbReference type="Pfam" id="PF13041">
    <property type="entry name" value="PPR_2"/>
    <property type="match status" value="1"/>
</dbReference>
<dbReference type="PANTHER" id="PTHR47926:SF533">
    <property type="entry name" value="DYW DOMAIN-CONTAINING PROTEIN"/>
    <property type="match status" value="1"/>
</dbReference>
<sequence length="689" mass="77515">MSSLRDCASKGDLEGGSQLHQQELSEPGVDSHVLIATQLIDMYGKCRDTEQAYAVFERMESKDVIAWNFMLGALVLRSKDKLLPHGFQRVEFGLETLRLFRRMLLHGQEPNAVTFTHAVNACASVAALSLQKRSVKAGRLLHELAASRGYATRDTILGNALIAMYYAFDQLDAAARVFQAMACKSSVTWTQLIVAFTRSGAPVEGVVLHRMMQLEGGVQDRASLVAALDACANSAELLYGSVIYQQVRLAGLESDVCAGTAVVHMYAMCNRMETATRLFERIPAKNAYTWNSIITAYARRGDSYEALHFFERMVQDGTSPDKFTIVAAIDACAGLVALEYGSRVLELAKSAIQVKDVLELALANFYGKCMLLEVARDKIEGMAYKTTTRYTTLISAFADHGFVTGAAELYHSLNLEGLLPHAETFTALLAGSSHKGRLGECRSLYHSMITDFNIRPRVEHLRMVMQLLGRQGRVAKVEDLVNHSPFHPGRLDWLSLLTASEVHKDLPRARRAAREMLKLDSKDHLPYEILANMYVEEGMRAKAEEMIAKMRRYKQRQSSFIEIHGKVYRFLEGHSRKKHAMSRKLERFLERMRLRMTSVGYIFKASSEGLIRGKVEAERHHSERLAVAFGVIKLPRDAMMRICSKHRMCADCHAVIKYVSMLFQRKISVRDGSRAHLFEDGLCSCRDYW</sequence>
<dbReference type="EMBL" id="GL377636">
    <property type="protein sequence ID" value="EFJ12932.1"/>
    <property type="molecule type" value="Genomic_DNA"/>
</dbReference>
<dbReference type="Proteomes" id="UP000001514">
    <property type="component" value="Unassembled WGS sequence"/>
</dbReference>
<reference evidence="4 5" key="1">
    <citation type="journal article" date="2011" name="Science">
        <title>The Selaginella genome identifies genetic changes associated with the evolution of vascular plants.</title>
        <authorList>
            <person name="Banks J.A."/>
            <person name="Nishiyama T."/>
            <person name="Hasebe M."/>
            <person name="Bowman J.L."/>
            <person name="Gribskov M."/>
            <person name="dePamphilis C."/>
            <person name="Albert V.A."/>
            <person name="Aono N."/>
            <person name="Aoyama T."/>
            <person name="Ambrose B.A."/>
            <person name="Ashton N.W."/>
            <person name="Axtell M.J."/>
            <person name="Barker E."/>
            <person name="Barker M.S."/>
            <person name="Bennetzen J.L."/>
            <person name="Bonawitz N.D."/>
            <person name="Chapple C."/>
            <person name="Cheng C."/>
            <person name="Correa L.G."/>
            <person name="Dacre M."/>
            <person name="DeBarry J."/>
            <person name="Dreyer I."/>
            <person name="Elias M."/>
            <person name="Engstrom E.M."/>
            <person name="Estelle M."/>
            <person name="Feng L."/>
            <person name="Finet C."/>
            <person name="Floyd S.K."/>
            <person name="Frommer W.B."/>
            <person name="Fujita T."/>
            <person name="Gramzow L."/>
            <person name="Gutensohn M."/>
            <person name="Harholt J."/>
            <person name="Hattori M."/>
            <person name="Heyl A."/>
            <person name="Hirai T."/>
            <person name="Hiwatashi Y."/>
            <person name="Ishikawa M."/>
            <person name="Iwata M."/>
            <person name="Karol K.G."/>
            <person name="Koehler B."/>
            <person name="Kolukisaoglu U."/>
            <person name="Kubo M."/>
            <person name="Kurata T."/>
            <person name="Lalonde S."/>
            <person name="Li K."/>
            <person name="Li Y."/>
            <person name="Litt A."/>
            <person name="Lyons E."/>
            <person name="Manning G."/>
            <person name="Maruyama T."/>
            <person name="Michael T.P."/>
            <person name="Mikami K."/>
            <person name="Miyazaki S."/>
            <person name="Morinaga S."/>
            <person name="Murata T."/>
            <person name="Mueller-Roeber B."/>
            <person name="Nelson D.R."/>
            <person name="Obara M."/>
            <person name="Oguri Y."/>
            <person name="Olmstead R.G."/>
            <person name="Onodera N."/>
            <person name="Petersen B.L."/>
            <person name="Pils B."/>
            <person name="Prigge M."/>
            <person name="Rensing S.A."/>
            <person name="Riano-Pachon D.M."/>
            <person name="Roberts A.W."/>
            <person name="Sato Y."/>
            <person name="Scheller H.V."/>
            <person name="Schulz B."/>
            <person name="Schulz C."/>
            <person name="Shakirov E.V."/>
            <person name="Shibagaki N."/>
            <person name="Shinohara N."/>
            <person name="Shippen D.E."/>
            <person name="Soerensen I."/>
            <person name="Sotooka R."/>
            <person name="Sugimoto N."/>
            <person name="Sugita M."/>
            <person name="Sumikawa N."/>
            <person name="Tanurdzic M."/>
            <person name="Theissen G."/>
            <person name="Ulvskov P."/>
            <person name="Wakazuki S."/>
            <person name="Weng J.K."/>
            <person name="Willats W.W."/>
            <person name="Wipf D."/>
            <person name="Wolf P.G."/>
            <person name="Yang L."/>
            <person name="Zimmer A.D."/>
            <person name="Zhu Q."/>
            <person name="Mitros T."/>
            <person name="Hellsten U."/>
            <person name="Loque D."/>
            <person name="Otillar R."/>
            <person name="Salamov A."/>
            <person name="Schmutz J."/>
            <person name="Shapiro H."/>
            <person name="Lindquist E."/>
            <person name="Lucas S."/>
            <person name="Rokhsar D."/>
            <person name="Grigoriev I.V."/>
        </authorList>
    </citation>
    <scope>NUCLEOTIDE SEQUENCE [LARGE SCALE GENOMIC DNA]</scope>
</reference>
<protein>
    <recommendedName>
        <fullName evidence="3">DYW domain-containing protein</fullName>
    </recommendedName>
</protein>
<dbReference type="InterPro" id="IPR002885">
    <property type="entry name" value="PPR_rpt"/>
</dbReference>
<dbReference type="AlphaFoldDB" id="D8SRY0"/>
<dbReference type="InterPro" id="IPR046960">
    <property type="entry name" value="PPR_At4g14850-like_plant"/>
</dbReference>
<evidence type="ECO:0000259" key="3">
    <source>
        <dbReference type="Pfam" id="PF14432"/>
    </source>
</evidence>
<evidence type="ECO:0000256" key="2">
    <source>
        <dbReference type="PROSITE-ProRule" id="PRU00708"/>
    </source>
</evidence>
<evidence type="ECO:0000256" key="1">
    <source>
        <dbReference type="ARBA" id="ARBA00022737"/>
    </source>
</evidence>
<dbReference type="KEGG" id="smo:SELMODRAFT_123298"/>
<dbReference type="PROSITE" id="PS51375">
    <property type="entry name" value="PPR"/>
    <property type="match status" value="2"/>
</dbReference>
<evidence type="ECO:0000313" key="4">
    <source>
        <dbReference type="EMBL" id="EFJ12932.1"/>
    </source>
</evidence>
<dbReference type="SUPFAM" id="SSF48452">
    <property type="entry name" value="TPR-like"/>
    <property type="match status" value="1"/>
</dbReference>
<dbReference type="STRING" id="88036.D8SRY0"/>
<organism evidence="5">
    <name type="scientific">Selaginella moellendorffii</name>
    <name type="common">Spikemoss</name>
    <dbReference type="NCBI Taxonomy" id="88036"/>
    <lineage>
        <taxon>Eukaryota</taxon>
        <taxon>Viridiplantae</taxon>
        <taxon>Streptophyta</taxon>
        <taxon>Embryophyta</taxon>
        <taxon>Tracheophyta</taxon>
        <taxon>Lycopodiopsida</taxon>
        <taxon>Selaginellales</taxon>
        <taxon>Selaginellaceae</taxon>
        <taxon>Selaginella</taxon>
    </lineage>
</organism>
<feature type="repeat" description="PPR" evidence="2">
    <location>
        <begin position="286"/>
        <end position="320"/>
    </location>
</feature>
<proteinExistence type="predicted"/>
<accession>D8SRY0</accession>
<dbReference type="Gene3D" id="1.25.40.10">
    <property type="entry name" value="Tetratricopeptide repeat domain"/>
    <property type="match status" value="3"/>
</dbReference>
<dbReference type="InterPro" id="IPR032867">
    <property type="entry name" value="DYW_dom"/>
</dbReference>
<dbReference type="GO" id="GO:0003723">
    <property type="term" value="F:RNA binding"/>
    <property type="evidence" value="ECO:0007669"/>
    <property type="project" value="InterPro"/>
</dbReference>
<dbReference type="PANTHER" id="PTHR47926">
    <property type="entry name" value="PENTATRICOPEPTIDE REPEAT-CONTAINING PROTEIN"/>
    <property type="match status" value="1"/>
</dbReference>
<dbReference type="InterPro" id="IPR011990">
    <property type="entry name" value="TPR-like_helical_dom_sf"/>
</dbReference>
<name>D8SRY0_SELML</name>
<keyword evidence="1" id="KW-0677">Repeat</keyword>
<dbReference type="HOGENOM" id="CLU_002706_37_8_1"/>
<feature type="repeat" description="PPR" evidence="2">
    <location>
        <begin position="386"/>
        <end position="420"/>
    </location>
</feature>
<gene>
    <name evidence="4" type="ORF">SELMODRAFT_123298</name>
</gene>
<dbReference type="NCBIfam" id="TIGR00756">
    <property type="entry name" value="PPR"/>
    <property type="match status" value="2"/>
</dbReference>
<dbReference type="GO" id="GO:0048731">
    <property type="term" value="P:system development"/>
    <property type="evidence" value="ECO:0007669"/>
    <property type="project" value="UniProtKB-ARBA"/>
</dbReference>
<dbReference type="eggNOG" id="KOG4197">
    <property type="taxonomic scope" value="Eukaryota"/>
</dbReference>